<dbReference type="AlphaFoldDB" id="A0AAW0KYN6"/>
<evidence type="ECO:0000313" key="1">
    <source>
        <dbReference type="EMBL" id="KAK7843694.1"/>
    </source>
</evidence>
<gene>
    <name evidence="1" type="ORF">CFP56_012047</name>
</gene>
<dbReference type="PANTHER" id="PTHR31110">
    <property type="entry name" value="PESTICIDAL CRYSTAL CRY8BA PROTEIN"/>
    <property type="match status" value="1"/>
</dbReference>
<keyword evidence="2" id="KW-1185">Reference proteome</keyword>
<evidence type="ECO:0000313" key="2">
    <source>
        <dbReference type="Proteomes" id="UP000237347"/>
    </source>
</evidence>
<proteinExistence type="predicted"/>
<name>A0AAW0KYN6_QUESU</name>
<comment type="caution">
    <text evidence="1">The sequence shown here is derived from an EMBL/GenBank/DDBJ whole genome shotgun (WGS) entry which is preliminary data.</text>
</comment>
<dbReference type="EMBL" id="PKMF04000198">
    <property type="protein sequence ID" value="KAK7843694.1"/>
    <property type="molecule type" value="Genomic_DNA"/>
</dbReference>
<accession>A0AAW0KYN6</accession>
<organism evidence="1 2">
    <name type="scientific">Quercus suber</name>
    <name type="common">Cork oak</name>
    <dbReference type="NCBI Taxonomy" id="58331"/>
    <lineage>
        <taxon>Eukaryota</taxon>
        <taxon>Viridiplantae</taxon>
        <taxon>Streptophyta</taxon>
        <taxon>Embryophyta</taxon>
        <taxon>Tracheophyta</taxon>
        <taxon>Spermatophyta</taxon>
        <taxon>Magnoliopsida</taxon>
        <taxon>eudicotyledons</taxon>
        <taxon>Gunneridae</taxon>
        <taxon>Pentapetalae</taxon>
        <taxon>rosids</taxon>
        <taxon>fabids</taxon>
        <taxon>Fagales</taxon>
        <taxon>Fagaceae</taxon>
        <taxon>Quercus</taxon>
    </lineage>
</organism>
<dbReference type="PANTHER" id="PTHR31110:SF3">
    <property type="entry name" value="PORTAL PROTEIN"/>
    <property type="match status" value="1"/>
</dbReference>
<sequence length="654" mass="72762">MFTEGLDESAIKWVKQGSDLEVEEPPLVRSPLTEKIGCDAFPKSSLSHRSFNGETFMSPHVLPPLKFHCGLLAPHSLVTPCLDDDDEYESVASAPDEEDTNYSDSEDEVDFLDKPILQCYNDEDIFGYTSKSSTNFSRAHGSSLNKGGLSKEKLKIEVPENFRRYTTDGELGTSKCAQKGSTTAPSGGGTELHKRVLFNLHVGLDGPPTHGSVQGLEDLGTPSAPPIVADIGREERSFEVEVDSQQRRASEVIVLKLNHCSGQYAWQTLISYDACIRLCLNAWARGCTEAPEFLRDECIVLRSAFGLHNFLLQPRAAQPTEGRTTKSVEQICGSKKKKVVGKIRVEVRKLRVIPRRKLKSTYSQRGAIYMQAGAEYVRHVSSLLKTGINSLKIASFSVTSEEPLSCLFQLKSATEDTEVEPGSAIFLRPGSGDCHVFYPESQGDALLVEVQDAKKSVQGRTTIPVSSLTDNPVRILPSSSISHIGIEVILHNPCGIYCGCLTMQSDRIRWWPIYHEDQECVGKIQLFIGSTITNNETNHIKSAPVVETLAYDLLLEAAMRAQHFHSRNLWLQGPWKWLLTEFADYYGVSDSYTKLRYLSHVMNVATPTKDCLELVNELLVPIIKARSERSLTRQEVSIFRRSTSCPLPFTDILN</sequence>
<dbReference type="Proteomes" id="UP000237347">
    <property type="component" value="Unassembled WGS sequence"/>
</dbReference>
<reference evidence="1 2" key="1">
    <citation type="journal article" date="2018" name="Sci. Data">
        <title>The draft genome sequence of cork oak.</title>
        <authorList>
            <person name="Ramos A.M."/>
            <person name="Usie A."/>
            <person name="Barbosa P."/>
            <person name="Barros P.M."/>
            <person name="Capote T."/>
            <person name="Chaves I."/>
            <person name="Simoes F."/>
            <person name="Abreu I."/>
            <person name="Carrasquinho I."/>
            <person name="Faro C."/>
            <person name="Guimaraes J.B."/>
            <person name="Mendonca D."/>
            <person name="Nobrega F."/>
            <person name="Rodrigues L."/>
            <person name="Saibo N.J.M."/>
            <person name="Varela M.C."/>
            <person name="Egas C."/>
            <person name="Matos J."/>
            <person name="Miguel C.M."/>
            <person name="Oliveira M.M."/>
            <person name="Ricardo C.P."/>
            <person name="Goncalves S."/>
        </authorList>
    </citation>
    <scope>NUCLEOTIDE SEQUENCE [LARGE SCALE GENOMIC DNA]</scope>
    <source>
        <strain evidence="2">cv. HL8</strain>
    </source>
</reference>
<protein>
    <submittedName>
        <fullName evidence="1">Uncharacterized protein</fullName>
    </submittedName>
</protein>